<reference evidence="2 3" key="1">
    <citation type="submission" date="2020-08" db="EMBL/GenBank/DDBJ databases">
        <title>Edaphobacter telluris sp. nov. and Acidobacterium dinghuensis sp. nov., two acidobacteria isolated from forest soil.</title>
        <authorList>
            <person name="Fu J."/>
            <person name="Qiu L."/>
        </authorList>
    </citation>
    <scope>NUCLEOTIDE SEQUENCE [LARGE SCALE GENOMIC DNA]</scope>
    <source>
        <strain evidence="2">4Y35</strain>
    </source>
</reference>
<feature type="chain" id="PRO_5029017777" evidence="1">
    <location>
        <begin position="22"/>
        <end position="638"/>
    </location>
</feature>
<dbReference type="InterPro" id="IPR012334">
    <property type="entry name" value="Pectin_lyas_fold"/>
</dbReference>
<evidence type="ECO:0000313" key="2">
    <source>
        <dbReference type="EMBL" id="QNI30750.1"/>
    </source>
</evidence>
<dbReference type="InterPro" id="IPR011050">
    <property type="entry name" value="Pectin_lyase_fold/virulence"/>
</dbReference>
<dbReference type="AlphaFoldDB" id="A0A7G8BDY0"/>
<dbReference type="SUPFAM" id="SSF51126">
    <property type="entry name" value="Pectin lyase-like"/>
    <property type="match status" value="1"/>
</dbReference>
<dbReference type="Proteomes" id="UP000515312">
    <property type="component" value="Chromosome"/>
</dbReference>
<organism evidence="2 3">
    <name type="scientific">Alloacidobacterium dinghuense</name>
    <dbReference type="NCBI Taxonomy" id="2763107"/>
    <lineage>
        <taxon>Bacteria</taxon>
        <taxon>Pseudomonadati</taxon>
        <taxon>Acidobacteriota</taxon>
        <taxon>Terriglobia</taxon>
        <taxon>Terriglobales</taxon>
        <taxon>Acidobacteriaceae</taxon>
        <taxon>Alloacidobacterium</taxon>
    </lineage>
</organism>
<evidence type="ECO:0000256" key="1">
    <source>
        <dbReference type="SAM" id="SignalP"/>
    </source>
</evidence>
<keyword evidence="1" id="KW-0732">Signal</keyword>
<accession>A0A7G8BDY0</accession>
<dbReference type="EMBL" id="CP060394">
    <property type="protein sequence ID" value="QNI30750.1"/>
    <property type="molecule type" value="Genomic_DNA"/>
</dbReference>
<gene>
    <name evidence="2" type="ORF">H7849_16695</name>
</gene>
<dbReference type="SMART" id="SM00710">
    <property type="entry name" value="PbH1"/>
    <property type="match status" value="4"/>
</dbReference>
<sequence>MSSFKYIFLATLFSAAALSMAQSAVPSVNQRVFYLDCMAAQSGDGSSGQSAWNSLDLLQKRSFNPGDTIYIRRGSECHGRLAPQGSGSMHAPIRITAYGEGARPKIIAAATSEESFRLFNQEYWEIDSLDFSGGRTYGIFISGDKGILHHIHLKNLAVHDVLGGEMKSKDNGLVLITPGSADQRFDDVLVDGVTAWNTHEWMGIMIGGGRFGYPPESSWSTNVVIRNSTVHDVQGDGIVLFRGRAGKIESSVAWNTGMQITETTGTPNAIWTWMCDDCTVSQNEAFLTDSPGVDGGAFDIDYGNTKNSVIDNYGHDTQGYCVAVFGAGFITRESVVRGNVCVNNGRSPRMANYQGAIFLLTWNGGSIDGLTVENNTVYWSPYEKAPALLNDAQIATGTGVFRNNKIYSTSPWLTRSNSLLAFDANQYAYFGESRPEWTWNGQGFRSLTQMQQSVQQEKESKFDQRPFAQWSSVFQRTIPQAPDTRIFDQRFTDDAGHPFAITREDKSWRLYCWLPVSFDENGLINDEALKQIVFLKSLDQQYRARGLQTTLLLTPPSSISVASSVMHNAISDLDLKGMPVAYAVRNSDTDQAYTILVSPKGEVIQQWEGFAGPAELGLAARSWLGEPAYSQMGVNAND</sequence>
<name>A0A7G8BDY0_9BACT</name>
<keyword evidence="3" id="KW-1185">Reference proteome</keyword>
<dbReference type="InterPro" id="IPR006626">
    <property type="entry name" value="PbH1"/>
</dbReference>
<dbReference type="Gene3D" id="2.160.20.10">
    <property type="entry name" value="Single-stranded right-handed beta-helix, Pectin lyase-like"/>
    <property type="match status" value="1"/>
</dbReference>
<protein>
    <submittedName>
        <fullName evidence="2">Right-handed parallel beta-helix repeat-containing protein</fullName>
    </submittedName>
</protein>
<dbReference type="KEGG" id="adin:H7849_16695"/>
<evidence type="ECO:0000313" key="3">
    <source>
        <dbReference type="Proteomes" id="UP000515312"/>
    </source>
</evidence>
<dbReference type="RefSeq" id="WP_186740830.1">
    <property type="nucleotide sequence ID" value="NZ_CP060394.1"/>
</dbReference>
<proteinExistence type="predicted"/>
<feature type="signal peptide" evidence="1">
    <location>
        <begin position="1"/>
        <end position="21"/>
    </location>
</feature>